<comment type="caution">
    <text evidence="16">The sequence shown here is derived from an EMBL/GenBank/DDBJ whole genome shotgun (WGS) entry which is preliminary data.</text>
</comment>
<protein>
    <recommendedName>
        <fullName evidence="3">histidine kinase</fullName>
        <ecNumber evidence="3">2.7.13.3</ecNumber>
    </recommendedName>
</protein>
<evidence type="ECO:0000256" key="11">
    <source>
        <dbReference type="ARBA" id="ARBA00022989"/>
    </source>
</evidence>
<gene>
    <name evidence="16" type="ORF">S12H4_18249</name>
</gene>
<dbReference type="InterPro" id="IPR050398">
    <property type="entry name" value="HssS/ArlS-like"/>
</dbReference>
<feature type="non-terminal residue" evidence="16">
    <location>
        <position position="257"/>
    </location>
</feature>
<keyword evidence="12" id="KW-0902">Two-component regulatory system</keyword>
<dbReference type="CDD" id="cd00082">
    <property type="entry name" value="HisKA"/>
    <property type="match status" value="1"/>
</dbReference>
<comment type="subcellular location">
    <subcellularLocation>
        <location evidence="2">Cell membrane</location>
        <topology evidence="2">Multi-pass membrane protein</topology>
    </subcellularLocation>
</comment>
<dbReference type="PROSITE" id="PS50885">
    <property type="entry name" value="HAMP"/>
    <property type="match status" value="1"/>
</dbReference>
<keyword evidence="4" id="KW-1003">Cell membrane</keyword>
<keyword evidence="8" id="KW-0547">Nucleotide-binding</keyword>
<evidence type="ECO:0000256" key="8">
    <source>
        <dbReference type="ARBA" id="ARBA00022741"/>
    </source>
</evidence>
<dbReference type="GO" id="GO:0005886">
    <property type="term" value="C:plasma membrane"/>
    <property type="evidence" value="ECO:0007669"/>
    <property type="project" value="UniProtKB-SubCell"/>
</dbReference>
<dbReference type="InterPro" id="IPR036097">
    <property type="entry name" value="HisK_dim/P_sf"/>
</dbReference>
<dbReference type="InterPro" id="IPR003660">
    <property type="entry name" value="HAMP_dom"/>
</dbReference>
<proteinExistence type="predicted"/>
<dbReference type="Gene3D" id="6.10.340.10">
    <property type="match status" value="1"/>
</dbReference>
<dbReference type="Pfam" id="PF00672">
    <property type="entry name" value="HAMP"/>
    <property type="match status" value="1"/>
</dbReference>
<evidence type="ECO:0000256" key="2">
    <source>
        <dbReference type="ARBA" id="ARBA00004651"/>
    </source>
</evidence>
<keyword evidence="6" id="KW-0808">Transferase</keyword>
<keyword evidence="10" id="KW-0067">ATP-binding</keyword>
<dbReference type="EC" id="2.7.13.3" evidence="3"/>
<dbReference type="SMART" id="SM00388">
    <property type="entry name" value="HisKA"/>
    <property type="match status" value="1"/>
</dbReference>
<evidence type="ECO:0000256" key="10">
    <source>
        <dbReference type="ARBA" id="ARBA00022840"/>
    </source>
</evidence>
<evidence type="ECO:0000313" key="16">
    <source>
        <dbReference type="EMBL" id="GAI74881.1"/>
    </source>
</evidence>
<dbReference type="Gene3D" id="1.10.287.130">
    <property type="match status" value="1"/>
</dbReference>
<dbReference type="SMART" id="SM00304">
    <property type="entry name" value="HAMP"/>
    <property type="match status" value="1"/>
</dbReference>
<reference evidence="16" key="1">
    <citation type="journal article" date="2014" name="Front. Microbiol.">
        <title>High frequency of phylogenetically diverse reductive dehalogenase-homologous genes in deep subseafloor sedimentary metagenomes.</title>
        <authorList>
            <person name="Kawai M."/>
            <person name="Futagami T."/>
            <person name="Toyoda A."/>
            <person name="Takaki Y."/>
            <person name="Nishi S."/>
            <person name="Hori S."/>
            <person name="Arai W."/>
            <person name="Tsubouchi T."/>
            <person name="Morono Y."/>
            <person name="Uchiyama I."/>
            <person name="Ito T."/>
            <person name="Fujiyama A."/>
            <person name="Inagaki F."/>
            <person name="Takami H."/>
        </authorList>
    </citation>
    <scope>NUCLEOTIDE SEQUENCE</scope>
    <source>
        <strain evidence="16">Expedition CK06-06</strain>
    </source>
</reference>
<dbReference type="PANTHER" id="PTHR45528">
    <property type="entry name" value="SENSOR HISTIDINE KINASE CPXA"/>
    <property type="match status" value="1"/>
</dbReference>
<keyword evidence="5" id="KW-0597">Phosphoprotein</keyword>
<keyword evidence="13 14" id="KW-0472">Membrane</keyword>
<comment type="catalytic activity">
    <reaction evidence="1">
        <text>ATP + protein L-histidine = ADP + protein N-phospho-L-histidine.</text>
        <dbReference type="EC" id="2.7.13.3"/>
    </reaction>
</comment>
<evidence type="ECO:0000256" key="14">
    <source>
        <dbReference type="SAM" id="Phobius"/>
    </source>
</evidence>
<keyword evidence="7 14" id="KW-0812">Transmembrane</keyword>
<feature type="domain" description="HAMP" evidence="15">
    <location>
        <begin position="127"/>
        <end position="179"/>
    </location>
</feature>
<evidence type="ECO:0000256" key="6">
    <source>
        <dbReference type="ARBA" id="ARBA00022679"/>
    </source>
</evidence>
<dbReference type="SUPFAM" id="SSF47384">
    <property type="entry name" value="Homodimeric domain of signal transducing histidine kinase"/>
    <property type="match status" value="1"/>
</dbReference>
<accession>X1S6Z1</accession>
<evidence type="ECO:0000256" key="9">
    <source>
        <dbReference type="ARBA" id="ARBA00022777"/>
    </source>
</evidence>
<evidence type="ECO:0000256" key="13">
    <source>
        <dbReference type="ARBA" id="ARBA00023136"/>
    </source>
</evidence>
<dbReference type="GO" id="GO:0005524">
    <property type="term" value="F:ATP binding"/>
    <property type="evidence" value="ECO:0007669"/>
    <property type="project" value="UniProtKB-KW"/>
</dbReference>
<evidence type="ECO:0000256" key="4">
    <source>
        <dbReference type="ARBA" id="ARBA00022475"/>
    </source>
</evidence>
<dbReference type="GO" id="GO:0000155">
    <property type="term" value="F:phosphorelay sensor kinase activity"/>
    <property type="evidence" value="ECO:0007669"/>
    <property type="project" value="InterPro"/>
</dbReference>
<evidence type="ECO:0000256" key="3">
    <source>
        <dbReference type="ARBA" id="ARBA00012438"/>
    </source>
</evidence>
<dbReference type="Pfam" id="PF00512">
    <property type="entry name" value="HisKA"/>
    <property type="match status" value="1"/>
</dbReference>
<keyword evidence="11 14" id="KW-1133">Transmembrane helix</keyword>
<evidence type="ECO:0000256" key="12">
    <source>
        <dbReference type="ARBA" id="ARBA00023012"/>
    </source>
</evidence>
<sequence>MRVARMEIELSRYYFQKGNWRGIQPFIEQWGNLYGQRIILIDANSIVVADSDGTLLGESYSPDLPGISLSSLWQAGTIGKLFITPKSSPEVDFTSLQILFKSIGLFFLLGGLIAVIIALIMTFLLSRRILAPVRALTSAANHLGRGDFSQRVQVKDKSELGELANTFNSMASDLERAEQLRKNMVADIAHELRTPLSNIKGYLEAVRDGIIKTDMDTIRSLDEEATLLSRLIDDLQELSLAEAGELKLICQRANSGL</sequence>
<dbReference type="InterPro" id="IPR003661">
    <property type="entry name" value="HisK_dim/P_dom"/>
</dbReference>
<keyword evidence="9" id="KW-0418">Kinase</keyword>
<evidence type="ECO:0000256" key="7">
    <source>
        <dbReference type="ARBA" id="ARBA00022692"/>
    </source>
</evidence>
<organism evidence="16">
    <name type="scientific">marine sediment metagenome</name>
    <dbReference type="NCBI Taxonomy" id="412755"/>
    <lineage>
        <taxon>unclassified sequences</taxon>
        <taxon>metagenomes</taxon>
        <taxon>ecological metagenomes</taxon>
    </lineage>
</organism>
<dbReference type="SUPFAM" id="SSF158472">
    <property type="entry name" value="HAMP domain-like"/>
    <property type="match status" value="1"/>
</dbReference>
<evidence type="ECO:0000259" key="15">
    <source>
        <dbReference type="PROSITE" id="PS50885"/>
    </source>
</evidence>
<dbReference type="EMBL" id="BARW01008997">
    <property type="protein sequence ID" value="GAI74881.1"/>
    <property type="molecule type" value="Genomic_DNA"/>
</dbReference>
<dbReference type="PANTHER" id="PTHR45528:SF1">
    <property type="entry name" value="SENSOR HISTIDINE KINASE CPXA"/>
    <property type="match status" value="1"/>
</dbReference>
<dbReference type="CDD" id="cd06225">
    <property type="entry name" value="HAMP"/>
    <property type="match status" value="1"/>
</dbReference>
<evidence type="ECO:0000256" key="1">
    <source>
        <dbReference type="ARBA" id="ARBA00000085"/>
    </source>
</evidence>
<feature type="transmembrane region" description="Helical" evidence="14">
    <location>
        <begin position="103"/>
        <end position="125"/>
    </location>
</feature>
<name>X1S6Z1_9ZZZZ</name>
<dbReference type="AlphaFoldDB" id="X1S6Z1"/>
<evidence type="ECO:0000256" key="5">
    <source>
        <dbReference type="ARBA" id="ARBA00022553"/>
    </source>
</evidence>